<accession>A0ABD2B2P4</accession>
<feature type="region of interest" description="Disordered" evidence="1">
    <location>
        <begin position="260"/>
        <end position="291"/>
    </location>
</feature>
<name>A0ABD2B2P4_VESSQ</name>
<protein>
    <submittedName>
        <fullName evidence="2">Leishmanolysin-like peptidase isoform X2</fullName>
    </submittedName>
</protein>
<sequence>MEYVANVSCICLVQSHHGGFASVSRRTVKNFTLVKLDGSTSMKEILMLSSLSYLQEGCLRCERPRQTLAFQLTISTGKFRTYAFFVNENSLFSSRRCNSIFLKTRSSRVLEKNNVTCRRLDTGEFLSGKGEIIITATVIHGVHIEPAHEVKKRSISQPLRILLSYDESVFRMGICQEIYGFAVFDDRIMVRFNIRKICLNFIGKHRSLSLIRWYTLDKDIPGGGSFPSKSSNSQSSKAVYVVLDREMGKEKGQSFSSVIQFNSSSSNGGSSGDDGTSTRKNTSRHHRRVSL</sequence>
<evidence type="ECO:0000313" key="2">
    <source>
        <dbReference type="EMBL" id="KAL2726999.1"/>
    </source>
</evidence>
<organism evidence="2 3">
    <name type="scientific">Vespula squamosa</name>
    <name type="common">Southern yellow jacket</name>
    <name type="synonym">Wasp</name>
    <dbReference type="NCBI Taxonomy" id="30214"/>
    <lineage>
        <taxon>Eukaryota</taxon>
        <taxon>Metazoa</taxon>
        <taxon>Ecdysozoa</taxon>
        <taxon>Arthropoda</taxon>
        <taxon>Hexapoda</taxon>
        <taxon>Insecta</taxon>
        <taxon>Pterygota</taxon>
        <taxon>Neoptera</taxon>
        <taxon>Endopterygota</taxon>
        <taxon>Hymenoptera</taxon>
        <taxon>Apocrita</taxon>
        <taxon>Aculeata</taxon>
        <taxon>Vespoidea</taxon>
        <taxon>Vespidae</taxon>
        <taxon>Vespinae</taxon>
        <taxon>Vespula</taxon>
    </lineage>
</organism>
<dbReference type="AlphaFoldDB" id="A0ABD2B2P4"/>
<evidence type="ECO:0000256" key="1">
    <source>
        <dbReference type="SAM" id="MobiDB-lite"/>
    </source>
</evidence>
<comment type="caution">
    <text evidence="2">The sequence shown here is derived from an EMBL/GenBank/DDBJ whole genome shotgun (WGS) entry which is preliminary data.</text>
</comment>
<dbReference type="EMBL" id="JAUDFV010000133">
    <property type="protein sequence ID" value="KAL2726999.1"/>
    <property type="molecule type" value="Genomic_DNA"/>
</dbReference>
<reference evidence="2 3" key="1">
    <citation type="journal article" date="2024" name="Ann. Entomol. Soc. Am.">
        <title>Genomic analyses of the southern and eastern yellowjacket wasps (Hymenoptera: Vespidae) reveal evolutionary signatures of social life.</title>
        <authorList>
            <person name="Catto M.A."/>
            <person name="Caine P.B."/>
            <person name="Orr S.E."/>
            <person name="Hunt B.G."/>
            <person name="Goodisman M.A.D."/>
        </authorList>
    </citation>
    <scope>NUCLEOTIDE SEQUENCE [LARGE SCALE GENOMIC DNA]</scope>
    <source>
        <strain evidence="2">233</strain>
        <tissue evidence="2">Head and thorax</tissue>
    </source>
</reference>
<proteinExistence type="predicted"/>
<feature type="compositionally biased region" description="Basic residues" evidence="1">
    <location>
        <begin position="281"/>
        <end position="291"/>
    </location>
</feature>
<evidence type="ECO:0000313" key="3">
    <source>
        <dbReference type="Proteomes" id="UP001607302"/>
    </source>
</evidence>
<dbReference type="Proteomes" id="UP001607302">
    <property type="component" value="Unassembled WGS sequence"/>
</dbReference>
<keyword evidence="3" id="KW-1185">Reference proteome</keyword>
<gene>
    <name evidence="2" type="ORF">V1478_007277</name>
</gene>